<reference evidence="11 12" key="1">
    <citation type="submission" date="2017-08" db="EMBL/GenBank/DDBJ databases">
        <title>Complete Genome Sequence of Bacillus kochii Oregon-R-modENCODE STRAIN BDGP4, isolated from Drosophila melanogaster gut.</title>
        <authorList>
            <person name="Wan K.H."/>
            <person name="Yu C."/>
            <person name="Park S."/>
            <person name="Hammonds A.S."/>
            <person name="Booth B.W."/>
            <person name="Celniker S.E."/>
        </authorList>
    </citation>
    <scope>NUCLEOTIDE SEQUENCE [LARGE SCALE GENOMIC DNA]</scope>
    <source>
        <strain evidence="11 12">BDGP4</strain>
    </source>
</reference>
<name>A0A248TIF9_9BACI</name>
<proteinExistence type="predicted"/>
<comment type="subcellular location">
    <subcellularLocation>
        <location evidence="1">Cell membrane</location>
    </subcellularLocation>
</comment>
<feature type="domain" description="PLD phosphodiesterase" evidence="10">
    <location>
        <begin position="149"/>
        <end position="176"/>
    </location>
</feature>
<gene>
    <name evidence="11" type="primary">cls</name>
    <name evidence="11" type="ORF">CKF48_12085</name>
</gene>
<evidence type="ECO:0000256" key="5">
    <source>
        <dbReference type="ARBA" id="ARBA00022737"/>
    </source>
</evidence>
<dbReference type="InterPro" id="IPR001736">
    <property type="entry name" value="PLipase_D/transphosphatidylase"/>
</dbReference>
<dbReference type="SUPFAM" id="SSF56024">
    <property type="entry name" value="Phospholipase D/nuclease"/>
    <property type="match status" value="2"/>
</dbReference>
<dbReference type="EMBL" id="CP022983">
    <property type="protein sequence ID" value="ASV67983.1"/>
    <property type="molecule type" value="Genomic_DNA"/>
</dbReference>
<dbReference type="InterPro" id="IPR025202">
    <property type="entry name" value="PLD-like_dom"/>
</dbReference>
<keyword evidence="7 9" id="KW-0472">Membrane</keyword>
<accession>A0A248TIF9</accession>
<evidence type="ECO:0000256" key="3">
    <source>
        <dbReference type="ARBA" id="ARBA00022679"/>
    </source>
</evidence>
<dbReference type="KEGG" id="bko:CKF48_12085"/>
<dbReference type="SMART" id="SM00155">
    <property type="entry name" value="PLDc"/>
    <property type="match status" value="2"/>
</dbReference>
<organism evidence="11 12">
    <name type="scientific">Cytobacillus kochii</name>
    <dbReference type="NCBI Taxonomy" id="859143"/>
    <lineage>
        <taxon>Bacteria</taxon>
        <taxon>Bacillati</taxon>
        <taxon>Bacillota</taxon>
        <taxon>Bacilli</taxon>
        <taxon>Bacillales</taxon>
        <taxon>Bacillaceae</taxon>
        <taxon>Cytobacillus</taxon>
    </lineage>
</organism>
<protein>
    <recommendedName>
        <fullName evidence="8">Cardiolipin synthase</fullName>
        <ecNumber evidence="8">2.7.8.-</ecNumber>
    </recommendedName>
</protein>
<dbReference type="GO" id="GO:0032049">
    <property type="term" value="P:cardiolipin biosynthetic process"/>
    <property type="evidence" value="ECO:0007669"/>
    <property type="project" value="UniProtKB-UniRule"/>
</dbReference>
<feature type="domain" description="PLD phosphodiesterase" evidence="10">
    <location>
        <begin position="322"/>
        <end position="348"/>
    </location>
</feature>
<dbReference type="Gene3D" id="3.30.870.10">
    <property type="entry name" value="Endonuclease Chain A"/>
    <property type="match status" value="2"/>
</dbReference>
<evidence type="ECO:0000259" key="10">
    <source>
        <dbReference type="PROSITE" id="PS50035"/>
    </source>
</evidence>
<evidence type="ECO:0000256" key="6">
    <source>
        <dbReference type="ARBA" id="ARBA00022989"/>
    </source>
</evidence>
<dbReference type="NCBIfam" id="TIGR04265">
    <property type="entry name" value="bac_cardiolipin"/>
    <property type="match status" value="1"/>
</dbReference>
<keyword evidence="2" id="KW-1003">Cell membrane</keyword>
<dbReference type="InterPro" id="IPR022924">
    <property type="entry name" value="Cardiolipin_synthase"/>
</dbReference>
<evidence type="ECO:0000313" key="11">
    <source>
        <dbReference type="EMBL" id="ASV67983.1"/>
    </source>
</evidence>
<feature type="transmembrane region" description="Helical" evidence="9">
    <location>
        <begin position="6"/>
        <end position="26"/>
    </location>
</feature>
<evidence type="ECO:0000256" key="4">
    <source>
        <dbReference type="ARBA" id="ARBA00022692"/>
    </source>
</evidence>
<evidence type="ECO:0000256" key="8">
    <source>
        <dbReference type="NCBIfam" id="TIGR04265"/>
    </source>
</evidence>
<evidence type="ECO:0000313" key="12">
    <source>
        <dbReference type="Proteomes" id="UP000215137"/>
    </source>
</evidence>
<keyword evidence="4 9" id="KW-0812">Transmembrane</keyword>
<dbReference type="Pfam" id="PF13091">
    <property type="entry name" value="PLDc_2"/>
    <property type="match status" value="2"/>
</dbReference>
<dbReference type="PANTHER" id="PTHR21248">
    <property type="entry name" value="CARDIOLIPIN SYNTHASE"/>
    <property type="match status" value="1"/>
</dbReference>
<evidence type="ECO:0000256" key="2">
    <source>
        <dbReference type="ARBA" id="ARBA00022475"/>
    </source>
</evidence>
<dbReference type="CDD" id="cd09110">
    <property type="entry name" value="PLDc_CLS_1"/>
    <property type="match status" value="1"/>
</dbReference>
<sequence length="408" mass="46862">MINLTILLSVAVILLIAIVFIFLLWVDYALGRKKHLKTVSRMNPSPAFANFVLFADGPSLFDDYFTELKKAKHHIHILFYIVKDEGIGQEFLTILKQKANEGVEVRLLLDWAGSLPIILNFKLRKELRSHGIQLAFAHTPTFPFLFYNVQARNHRKISVIDGKVGYLGGFNVGPEYINLDRKLTPWRDYHLKVNGEGAHTLQSVFLQDWADASNQLISKTEKYFPEDITKGSVEHQFKVNDGAFLKEEYIALIENAEQFIEIGTPYFIPDVEVMQHLLSALTRGVKVTIMIPYTSDHFLVKEASHRYLRPLLKAGAEVYEYKKGFYHAKAMIVDEVAVVGTANFDKRSFFLNDEINCYSEDLHFHKELSEVFHKDLANAEKLQYQDISGFNLKRQGKELLARCVDLFL</sequence>
<evidence type="ECO:0000256" key="1">
    <source>
        <dbReference type="ARBA" id="ARBA00004236"/>
    </source>
</evidence>
<evidence type="ECO:0000256" key="7">
    <source>
        <dbReference type="ARBA" id="ARBA00023136"/>
    </source>
</evidence>
<keyword evidence="12" id="KW-1185">Reference proteome</keyword>
<dbReference type="Proteomes" id="UP000215137">
    <property type="component" value="Chromosome"/>
</dbReference>
<keyword evidence="5" id="KW-0677">Repeat</keyword>
<dbReference type="AlphaFoldDB" id="A0A248TIF9"/>
<dbReference type="GO" id="GO:0005886">
    <property type="term" value="C:plasma membrane"/>
    <property type="evidence" value="ECO:0007669"/>
    <property type="project" value="UniProtKB-SubCell"/>
</dbReference>
<dbReference type="EC" id="2.7.8.-" evidence="8"/>
<dbReference type="OrthoDB" id="9762009at2"/>
<evidence type="ECO:0000256" key="9">
    <source>
        <dbReference type="SAM" id="Phobius"/>
    </source>
</evidence>
<dbReference type="PANTHER" id="PTHR21248:SF7">
    <property type="entry name" value="MINOR CARDIOLIPIN SYNTHASE CLSB"/>
    <property type="match status" value="1"/>
</dbReference>
<dbReference type="PROSITE" id="PS50035">
    <property type="entry name" value="PLD"/>
    <property type="match status" value="2"/>
</dbReference>
<keyword evidence="6 9" id="KW-1133">Transmembrane helix</keyword>
<dbReference type="GO" id="GO:0008808">
    <property type="term" value="F:cardiolipin synthase activity"/>
    <property type="evidence" value="ECO:0007669"/>
    <property type="project" value="UniProtKB-UniRule"/>
</dbReference>
<dbReference type="CDD" id="cd09112">
    <property type="entry name" value="PLDc_CLS_2"/>
    <property type="match status" value="1"/>
</dbReference>
<keyword evidence="3" id="KW-0808">Transferase</keyword>